<dbReference type="EMBL" id="CAFBNL010000053">
    <property type="protein sequence ID" value="CAB4955594.1"/>
    <property type="molecule type" value="Genomic_DNA"/>
</dbReference>
<dbReference type="PANTHER" id="PTHR48207">
    <property type="entry name" value="SUCCINATE--HYDROXYMETHYLGLUTARATE COA-TRANSFERASE"/>
    <property type="match status" value="1"/>
</dbReference>
<evidence type="ECO:0000256" key="2">
    <source>
        <dbReference type="SAM" id="MobiDB-lite"/>
    </source>
</evidence>
<protein>
    <submittedName>
        <fullName evidence="3">Unannotated protein</fullName>
    </submittedName>
</protein>
<dbReference type="SUPFAM" id="SSF89796">
    <property type="entry name" value="CoA-transferase family III (CaiB/BaiF)"/>
    <property type="match status" value="2"/>
</dbReference>
<dbReference type="AlphaFoldDB" id="A0A6J7KPD9"/>
<keyword evidence="1" id="KW-0808">Transferase</keyword>
<dbReference type="Pfam" id="PF02515">
    <property type="entry name" value="CoA_transf_3"/>
    <property type="match status" value="2"/>
</dbReference>
<dbReference type="InterPro" id="IPR050483">
    <property type="entry name" value="CoA-transferase_III_domain"/>
</dbReference>
<organism evidence="3">
    <name type="scientific">freshwater metagenome</name>
    <dbReference type="NCBI Taxonomy" id="449393"/>
    <lineage>
        <taxon>unclassified sequences</taxon>
        <taxon>metagenomes</taxon>
        <taxon>ecological metagenomes</taxon>
    </lineage>
</organism>
<dbReference type="InterPro" id="IPR023606">
    <property type="entry name" value="CoA-Trfase_III_dom_1_sf"/>
</dbReference>
<name>A0A6J7KPD9_9ZZZZ</name>
<dbReference type="Gene3D" id="3.30.1540.10">
    <property type="entry name" value="formyl-coa transferase, domain 3"/>
    <property type="match status" value="1"/>
</dbReference>
<dbReference type="InterPro" id="IPR003673">
    <property type="entry name" value="CoA-Trfase_fam_III"/>
</dbReference>
<dbReference type="InterPro" id="IPR044855">
    <property type="entry name" value="CoA-Trfase_III_dom3_sf"/>
</dbReference>
<feature type="region of interest" description="Disordered" evidence="2">
    <location>
        <begin position="161"/>
        <end position="180"/>
    </location>
</feature>
<sequence>MASTAGRPLEGVRVLDFSRVLSGPIAGRVLHDLGAEVVKVEPPDGDLTRFALPKAGITSAYFAQQNTGKRNISLDLHRSEAVELLLELATHFDVIIENSRPGVMDRLGLGYEALHARNPKIVYASITGYGQTGVWADRRAFAVVVHAEMGLLEAGGRWRADAAGSHDSSQNRSDAEDAGAIRSIEEQRLAELNEERSHRAQDPMSHADVYAGLHCSSAILAALIQRGRTGTGQHIDVDMAESLLHVNDFAHWDLAGASDDPQMTRPSLAPVYSPIVTTKDGQDLVLAGDPVANVNFGLYCKAMERTDLAELEIFSTENRARHRHVMLDLLHEWAATFDRVEDLQARLDAAGIVNGVVRSIGDVADTQWARERGAIAEVDDRRGGTVRIPQAPWRFSDAETGVRGVPAWRGEHNREVLQEFLGLNDDAIEQLKAYGTLSERAPNP</sequence>
<reference evidence="3" key="1">
    <citation type="submission" date="2020-05" db="EMBL/GenBank/DDBJ databases">
        <authorList>
            <person name="Chiriac C."/>
            <person name="Salcher M."/>
            <person name="Ghai R."/>
            <person name="Kavagutti S V."/>
        </authorList>
    </citation>
    <scope>NUCLEOTIDE SEQUENCE</scope>
</reference>
<gene>
    <name evidence="3" type="ORF">UFOPK3789_00961</name>
</gene>
<dbReference type="GO" id="GO:0008410">
    <property type="term" value="F:CoA-transferase activity"/>
    <property type="evidence" value="ECO:0007669"/>
    <property type="project" value="TreeGrafter"/>
</dbReference>
<evidence type="ECO:0000313" key="3">
    <source>
        <dbReference type="EMBL" id="CAB4955594.1"/>
    </source>
</evidence>
<dbReference type="PANTHER" id="PTHR48207:SF3">
    <property type="entry name" value="SUCCINATE--HYDROXYMETHYLGLUTARATE COA-TRANSFERASE"/>
    <property type="match status" value="1"/>
</dbReference>
<dbReference type="Gene3D" id="3.40.50.10540">
    <property type="entry name" value="Crotonobetainyl-coa:carnitine coa-transferase, domain 1"/>
    <property type="match status" value="1"/>
</dbReference>
<proteinExistence type="predicted"/>
<evidence type="ECO:0000256" key="1">
    <source>
        <dbReference type="ARBA" id="ARBA00022679"/>
    </source>
</evidence>
<accession>A0A6J7KPD9</accession>